<name>A0AAU7T366_9ACTN</name>
<evidence type="ECO:0000313" key="7">
    <source>
        <dbReference type="EMBL" id="XBV21297.1"/>
    </source>
</evidence>
<keyword evidence="5" id="KW-0949">S-adenosyl-L-methionine</keyword>
<dbReference type="CDD" id="cd02440">
    <property type="entry name" value="AdoMet_MTases"/>
    <property type="match status" value="1"/>
</dbReference>
<dbReference type="PANTHER" id="PTHR43182">
    <property type="entry name" value="COBALT-PRECORRIN-6B C(15)-METHYLTRANSFERASE (DECARBOXYLATING)"/>
    <property type="match status" value="1"/>
</dbReference>
<dbReference type="Pfam" id="PF00590">
    <property type="entry name" value="TP_methylase"/>
    <property type="match status" value="1"/>
</dbReference>
<keyword evidence="4" id="KW-0808">Transferase</keyword>
<evidence type="ECO:0000256" key="2">
    <source>
        <dbReference type="ARBA" id="ARBA00022573"/>
    </source>
</evidence>
<dbReference type="InterPro" id="IPR014777">
    <property type="entry name" value="4pyrrole_Mease_sub1"/>
</dbReference>
<dbReference type="Gene3D" id="3.30.950.10">
    <property type="entry name" value="Methyltransferase, Cobalt-precorrin-4 Transmethylase, Domain 2"/>
    <property type="match status" value="1"/>
</dbReference>
<dbReference type="InterPro" id="IPR000878">
    <property type="entry name" value="4pyrrol_Mease"/>
</dbReference>
<dbReference type="PANTHER" id="PTHR43182:SF1">
    <property type="entry name" value="COBALT-PRECORRIN-7 C(5)-METHYLTRANSFERASE"/>
    <property type="match status" value="1"/>
</dbReference>
<keyword evidence="2" id="KW-0169">Cobalamin biosynthesis</keyword>
<evidence type="ECO:0000256" key="1">
    <source>
        <dbReference type="ARBA" id="ARBA00004953"/>
    </source>
</evidence>
<proteinExistence type="predicted"/>
<dbReference type="AlphaFoldDB" id="A0AAU7T366"/>
<evidence type="ECO:0000259" key="6">
    <source>
        <dbReference type="Pfam" id="PF00590"/>
    </source>
</evidence>
<accession>A0AAU7T366</accession>
<dbReference type="InterPro" id="IPR006365">
    <property type="entry name" value="Cbl_synth_CobL"/>
</dbReference>
<evidence type="ECO:0000256" key="4">
    <source>
        <dbReference type="ARBA" id="ARBA00022679"/>
    </source>
</evidence>
<feature type="domain" description="Tetrapyrrole methylase" evidence="6">
    <location>
        <begin position="6"/>
        <end position="194"/>
    </location>
</feature>
<dbReference type="InterPro" id="IPR050714">
    <property type="entry name" value="Cobalamin_biosynth_MTase"/>
</dbReference>
<keyword evidence="3" id="KW-0489">Methyltransferase</keyword>
<dbReference type="GO" id="GO:0009236">
    <property type="term" value="P:cobalamin biosynthetic process"/>
    <property type="evidence" value="ECO:0007669"/>
    <property type="project" value="UniProtKB-KW"/>
</dbReference>
<dbReference type="InterPro" id="IPR012818">
    <property type="entry name" value="CbiE"/>
</dbReference>
<dbReference type="PIRSF" id="PIRSF036428">
    <property type="entry name" value="CobL"/>
    <property type="match status" value="1"/>
</dbReference>
<reference evidence="7" key="1">
    <citation type="submission" date="2024-06" db="EMBL/GenBank/DDBJ databases">
        <title>Kribbella sp. strain HUAS MG21 genome sequences.</title>
        <authorList>
            <person name="Mo P."/>
        </authorList>
    </citation>
    <scope>NUCLEOTIDE SEQUENCE</scope>
    <source>
        <strain evidence="7">HUAS MG21</strain>
    </source>
</reference>
<dbReference type="SUPFAM" id="SSF53335">
    <property type="entry name" value="S-adenosyl-L-methionine-dependent methyltransferases"/>
    <property type="match status" value="1"/>
</dbReference>
<sequence>MPADPITVVGIGADGWPGLAAPARQALESAEVLLGSPRQLALLTQLELGALRVAWSLPLSEGLPRLLGEYRGRRVCVLASGDPTFHGIGTTLVRLLGADAVHVIPHPSSVSLACARLGWAQDQVQVVSLVTNPSERLHPHLHPARRILVLSRGAQSPTEVADLLVARGYGASRFTVLEQLGAPTERIHTTQAAEWSATVDPLNVVAVECPADAPVLSTVPGLPDDAYEHDGQLTKREVRAVSLSRLAPVPGQLLWDIGGGAGSIAIEWSRHHASCRAIAVERDPDRAKRLERNVAALGAAVHVVEGSAPAALEGLEQPDAIFVGGGATAAGMIDTCWNALRPGGRLVANGVTLETEALIAQWYQTYGGDLIRLHVERASPVGRLTGWRPAMPVTIWSVTK</sequence>
<dbReference type="GO" id="GO:0032259">
    <property type="term" value="P:methylation"/>
    <property type="evidence" value="ECO:0007669"/>
    <property type="project" value="UniProtKB-KW"/>
</dbReference>
<dbReference type="EMBL" id="CP158165">
    <property type="protein sequence ID" value="XBV21297.1"/>
    <property type="molecule type" value="Genomic_DNA"/>
</dbReference>
<dbReference type="NCBIfam" id="TIGR02469">
    <property type="entry name" value="CbiT"/>
    <property type="match status" value="1"/>
</dbReference>
<dbReference type="Gene3D" id="3.40.50.150">
    <property type="entry name" value="Vaccinia Virus protein VP39"/>
    <property type="match status" value="1"/>
</dbReference>
<dbReference type="RefSeq" id="WP_350274159.1">
    <property type="nucleotide sequence ID" value="NZ_CP158165.1"/>
</dbReference>
<evidence type="ECO:0000256" key="3">
    <source>
        <dbReference type="ARBA" id="ARBA00022603"/>
    </source>
</evidence>
<evidence type="ECO:0000256" key="5">
    <source>
        <dbReference type="ARBA" id="ARBA00022691"/>
    </source>
</evidence>
<dbReference type="Gene3D" id="3.40.1010.10">
    <property type="entry name" value="Cobalt-precorrin-4 Transmethylase, Domain 1"/>
    <property type="match status" value="1"/>
</dbReference>
<protein>
    <submittedName>
        <fullName evidence="7">Precorrin-6y C5,15-methyltransferase (Decarboxylating) subunit CbiE</fullName>
    </submittedName>
</protein>
<dbReference type="CDD" id="cd11644">
    <property type="entry name" value="Precorrin-6Y-MT"/>
    <property type="match status" value="1"/>
</dbReference>
<dbReference type="InterPro" id="IPR014776">
    <property type="entry name" value="4pyrrole_Mease_sub2"/>
</dbReference>
<comment type="pathway">
    <text evidence="1">Cofactor biosynthesis; adenosylcobalamin biosynthesis.</text>
</comment>
<gene>
    <name evidence="7" type="primary">cbiE</name>
    <name evidence="7" type="ORF">ABN611_22310</name>
</gene>
<organism evidence="7">
    <name type="scientific">Kribbella sp. HUAS MG21</name>
    <dbReference type="NCBI Taxonomy" id="3160966"/>
    <lineage>
        <taxon>Bacteria</taxon>
        <taxon>Bacillati</taxon>
        <taxon>Actinomycetota</taxon>
        <taxon>Actinomycetes</taxon>
        <taxon>Propionibacteriales</taxon>
        <taxon>Kribbellaceae</taxon>
        <taxon>Kribbella</taxon>
    </lineage>
</organism>
<dbReference type="SUPFAM" id="SSF53790">
    <property type="entry name" value="Tetrapyrrole methylase"/>
    <property type="match status" value="1"/>
</dbReference>
<dbReference type="InterPro" id="IPR014008">
    <property type="entry name" value="Cbl_synth_MTase_CbiT"/>
</dbReference>
<dbReference type="GO" id="GO:0008276">
    <property type="term" value="F:protein methyltransferase activity"/>
    <property type="evidence" value="ECO:0007669"/>
    <property type="project" value="InterPro"/>
</dbReference>
<dbReference type="NCBIfam" id="TIGR02467">
    <property type="entry name" value="CbiE"/>
    <property type="match status" value="1"/>
</dbReference>
<dbReference type="InterPro" id="IPR035996">
    <property type="entry name" value="4pyrrol_Methylase_sf"/>
</dbReference>
<dbReference type="InterPro" id="IPR029063">
    <property type="entry name" value="SAM-dependent_MTases_sf"/>
</dbReference>